<organism evidence="2 3">
    <name type="scientific">Gossypium stocksii</name>
    <dbReference type="NCBI Taxonomy" id="47602"/>
    <lineage>
        <taxon>Eukaryota</taxon>
        <taxon>Viridiplantae</taxon>
        <taxon>Streptophyta</taxon>
        <taxon>Embryophyta</taxon>
        <taxon>Tracheophyta</taxon>
        <taxon>Spermatophyta</taxon>
        <taxon>Magnoliopsida</taxon>
        <taxon>eudicotyledons</taxon>
        <taxon>Gunneridae</taxon>
        <taxon>Pentapetalae</taxon>
        <taxon>rosids</taxon>
        <taxon>malvids</taxon>
        <taxon>Malvales</taxon>
        <taxon>Malvaceae</taxon>
        <taxon>Malvoideae</taxon>
        <taxon>Gossypium</taxon>
    </lineage>
</organism>
<dbReference type="AlphaFoldDB" id="A0A9D4ACU5"/>
<gene>
    <name evidence="2" type="ORF">J1N35_011046</name>
</gene>
<evidence type="ECO:0000259" key="1">
    <source>
        <dbReference type="SMART" id="SM00575"/>
    </source>
</evidence>
<dbReference type="GO" id="GO:0008270">
    <property type="term" value="F:zinc ion binding"/>
    <property type="evidence" value="ECO:0007669"/>
    <property type="project" value="InterPro"/>
</dbReference>
<feature type="domain" description="Zinc finger PMZ-type" evidence="1">
    <location>
        <begin position="56"/>
        <end position="83"/>
    </location>
</feature>
<protein>
    <recommendedName>
        <fullName evidence="1">Zinc finger PMZ-type domain-containing protein</fullName>
    </recommendedName>
</protein>
<sequence length="191" mass="21898">MYGARRYCKNNKAKPQSNTMHTVCHNRDNLWFHVAEFDRSNQGIVGGQYGVHLRNRTCDCGAFDTLHYPCTQAIASCQNLRLDPMRYVDEVYKIEYMYNVWKHVFPLVLDERVVIVGVRRMTHLNRIKNTKVFVSPTPKVFESHKAMGTGNEKSSPMKPCTIPPATTAYIFLVESKSSGKEMHQAMHSNLA</sequence>
<accession>A0A9D4ACU5</accession>
<dbReference type="InterPro" id="IPR006564">
    <property type="entry name" value="Znf_PMZ"/>
</dbReference>
<dbReference type="EMBL" id="JAIQCV010000004">
    <property type="protein sequence ID" value="KAH1107278.1"/>
    <property type="molecule type" value="Genomic_DNA"/>
</dbReference>
<proteinExistence type="predicted"/>
<comment type="caution">
    <text evidence="2">The sequence shown here is derived from an EMBL/GenBank/DDBJ whole genome shotgun (WGS) entry which is preliminary data.</text>
</comment>
<dbReference type="OrthoDB" id="987765at2759"/>
<name>A0A9D4ACU5_9ROSI</name>
<keyword evidence="3" id="KW-1185">Reference proteome</keyword>
<dbReference type="SMART" id="SM00575">
    <property type="entry name" value="ZnF_PMZ"/>
    <property type="match status" value="1"/>
</dbReference>
<dbReference type="Proteomes" id="UP000828251">
    <property type="component" value="Unassembled WGS sequence"/>
</dbReference>
<evidence type="ECO:0000313" key="2">
    <source>
        <dbReference type="EMBL" id="KAH1107278.1"/>
    </source>
</evidence>
<evidence type="ECO:0000313" key="3">
    <source>
        <dbReference type="Proteomes" id="UP000828251"/>
    </source>
</evidence>
<reference evidence="2 3" key="1">
    <citation type="journal article" date="2021" name="Plant Biotechnol. J.">
        <title>Multi-omics assisted identification of the key and species-specific regulatory components of drought-tolerant mechanisms in Gossypium stocksii.</title>
        <authorList>
            <person name="Yu D."/>
            <person name="Ke L."/>
            <person name="Zhang D."/>
            <person name="Wu Y."/>
            <person name="Sun Y."/>
            <person name="Mei J."/>
            <person name="Sun J."/>
            <person name="Sun Y."/>
        </authorList>
    </citation>
    <scope>NUCLEOTIDE SEQUENCE [LARGE SCALE GENOMIC DNA]</scope>
    <source>
        <strain evidence="3">cv. E1</strain>
        <tissue evidence="2">Leaf</tissue>
    </source>
</reference>